<dbReference type="RefSeq" id="WP_089745926.1">
    <property type="nucleotide sequence ID" value="NZ_FOGF01000004.1"/>
</dbReference>
<dbReference type="AlphaFoldDB" id="A0A1H9HZC7"/>
<dbReference type="STRING" id="137733.SAMN05421767_1046"/>
<name>A0A1H9HZC7_9LACT</name>
<dbReference type="Proteomes" id="UP000198556">
    <property type="component" value="Unassembled WGS sequence"/>
</dbReference>
<sequence length="164" mass="19456">MNVFGMIKEINYPDIVIEIDGKLISLSYPHLSKKTAFWLSMYDTYNDHNYVLFDTQAHEIIMYDDGNELFLEELHDVIYEDYPENQFDVIDDEAIALADKWEKEREEKKRREIDLELAKKYSLKKEDPEEIFETITKEELKHLLDINDSNNSNETIIVGLNTEI</sequence>
<evidence type="ECO:0000313" key="2">
    <source>
        <dbReference type="Proteomes" id="UP000198556"/>
    </source>
</evidence>
<organism evidence="1 2">
    <name type="scientific">Granulicatella balaenopterae</name>
    <dbReference type="NCBI Taxonomy" id="137733"/>
    <lineage>
        <taxon>Bacteria</taxon>
        <taxon>Bacillati</taxon>
        <taxon>Bacillota</taxon>
        <taxon>Bacilli</taxon>
        <taxon>Lactobacillales</taxon>
        <taxon>Carnobacteriaceae</taxon>
        <taxon>Granulicatella</taxon>
    </lineage>
</organism>
<dbReference type="EMBL" id="FOGF01000004">
    <property type="protein sequence ID" value="SEQ67729.1"/>
    <property type="molecule type" value="Genomic_DNA"/>
</dbReference>
<protein>
    <submittedName>
        <fullName evidence="1">Uncharacterized protein</fullName>
    </submittedName>
</protein>
<keyword evidence="2" id="KW-1185">Reference proteome</keyword>
<reference evidence="1 2" key="1">
    <citation type="submission" date="2016-10" db="EMBL/GenBank/DDBJ databases">
        <authorList>
            <person name="de Groot N.N."/>
        </authorList>
    </citation>
    <scope>NUCLEOTIDE SEQUENCE [LARGE SCALE GENOMIC DNA]</scope>
    <source>
        <strain evidence="1 2">DSM 15827</strain>
    </source>
</reference>
<evidence type="ECO:0000313" key="1">
    <source>
        <dbReference type="EMBL" id="SEQ67729.1"/>
    </source>
</evidence>
<proteinExistence type="predicted"/>
<gene>
    <name evidence="1" type="ORF">SAMN05421767_1046</name>
</gene>
<accession>A0A1H9HZC7</accession>